<comment type="cofactor">
    <cofactor evidence="2">
        <name>FAD</name>
        <dbReference type="ChEBI" id="CHEBI:57692"/>
    </cofactor>
</comment>
<dbReference type="Proteomes" id="UP000807371">
    <property type="component" value="Unassembled WGS sequence"/>
</dbReference>
<feature type="domain" description="FAD-binding FR-type" evidence="13">
    <location>
        <begin position="412"/>
        <end position="512"/>
    </location>
</feature>
<sequence>MDAPTSTSSAGGGDSGGNSGDWGWFTPSRRSAEEDTGPAPADGQAPDAGHGPAGAGVVPGAGRSADTGHGAAGAGAGQGSTGAGAGRAVSGARPVDRPGGGPPAPAPAVAGHGPADAGHGGPPDTGHGAVGAGGGTADAGHGRAGGRGHPAGPPDPFAVPALYREDHRSPDGPPPPAGGGRPEPPVSAPGTGPGPVSGPGLERAAPAGIPPRPVSGGRRPAPPGRQLAPAQRESPGPSVAAAPPSTLDLPPPGAVPQLTAPVPAAPGAGTEPGAADVDLICRTMAEIRPIADKVTSYFYALLFLQNPELRDLFPASMDAQRDRLFKALLTAARLIDDIGTLTAYLTHLGRGHRKYGTLPEHYPMVGECLIAALTRYAERTWDAETEEAWVRAYTTISQIMIDAAAEDELHRPAWWQAEVVTHELRTPDIAVLTVRPDQPYPFLAGQYTSLETPWWPRVWRHYSFAAAPRSDGLLCFHVKAIPAGWVSSALVHRARPGDVLRLGPPAGSMTVDHSRDNGLLCLGGGTGIAPIKALVEDVAEHGRTRPVEVFYGARSDHDLYDMDTLRELERIHSWLSVRPVVSDGPTRGLAGQLPDAVRRYGPWNAYDAYLSGPPGMIRRSVDALVGAGIPTHRIRHDSIEELVATGE</sequence>
<dbReference type="CDD" id="cd19753">
    <property type="entry name" value="Mb-like_oxidoreductase"/>
    <property type="match status" value="1"/>
</dbReference>
<dbReference type="PROSITE" id="PS51384">
    <property type="entry name" value="FAD_FR"/>
    <property type="match status" value="1"/>
</dbReference>
<dbReference type="SUPFAM" id="SSF52343">
    <property type="entry name" value="Ferredoxin reductase-like, C-terminal NADP-linked domain"/>
    <property type="match status" value="1"/>
</dbReference>
<feature type="region of interest" description="Disordered" evidence="11">
    <location>
        <begin position="1"/>
        <end position="271"/>
    </location>
</feature>
<dbReference type="PANTHER" id="PTHR47354">
    <property type="entry name" value="NADH OXIDOREDUCTASE HCR"/>
    <property type="match status" value="1"/>
</dbReference>
<feature type="compositionally biased region" description="Gly residues" evidence="11">
    <location>
        <begin position="118"/>
        <end position="149"/>
    </location>
</feature>
<dbReference type="Gene3D" id="3.40.50.80">
    <property type="entry name" value="Nucleotide-binding domain of ferredoxin-NADP reductase (FNR) module"/>
    <property type="match status" value="1"/>
</dbReference>
<dbReference type="InterPro" id="IPR008333">
    <property type="entry name" value="Cbr1-like_FAD-bd_dom"/>
</dbReference>
<evidence type="ECO:0000256" key="7">
    <source>
        <dbReference type="ARBA" id="ARBA00023014"/>
    </source>
</evidence>
<keyword evidence="5" id="KW-0479">Metal-binding</keyword>
<evidence type="ECO:0000256" key="6">
    <source>
        <dbReference type="ARBA" id="ARBA00022857"/>
    </source>
</evidence>
<dbReference type="PANTHER" id="PTHR47354:SF5">
    <property type="entry name" value="PROTEIN RFBI"/>
    <property type="match status" value="1"/>
</dbReference>
<dbReference type="Pfam" id="PF00970">
    <property type="entry name" value="FAD_binding_6"/>
    <property type="match status" value="1"/>
</dbReference>
<dbReference type="InterPro" id="IPR050415">
    <property type="entry name" value="MRET"/>
</dbReference>
<organism evidence="14 15">
    <name type="scientific">Streptomyces pactum</name>
    <dbReference type="NCBI Taxonomy" id="68249"/>
    <lineage>
        <taxon>Bacteria</taxon>
        <taxon>Bacillati</taxon>
        <taxon>Actinomycetota</taxon>
        <taxon>Actinomycetes</taxon>
        <taxon>Kitasatosporales</taxon>
        <taxon>Streptomycetaceae</taxon>
        <taxon>Streptomyces</taxon>
    </lineage>
</organism>
<feature type="compositionally biased region" description="Gly residues" evidence="11">
    <location>
        <begin position="70"/>
        <end position="85"/>
    </location>
</feature>
<evidence type="ECO:0000259" key="13">
    <source>
        <dbReference type="PROSITE" id="PS51384"/>
    </source>
</evidence>
<dbReference type="PROSITE" id="PS01033">
    <property type="entry name" value="GLOBIN"/>
    <property type="match status" value="1"/>
</dbReference>
<accession>A0ABS0NL17</accession>
<dbReference type="InterPro" id="IPR009050">
    <property type="entry name" value="Globin-like_sf"/>
</dbReference>
<evidence type="ECO:0000256" key="3">
    <source>
        <dbReference type="ARBA" id="ARBA00006401"/>
    </source>
</evidence>
<dbReference type="Gene3D" id="2.40.30.10">
    <property type="entry name" value="Translation factors"/>
    <property type="match status" value="1"/>
</dbReference>
<feature type="compositionally biased region" description="Pro residues" evidence="11">
    <location>
        <begin position="171"/>
        <end position="187"/>
    </location>
</feature>
<keyword evidence="8" id="KW-0520">NAD</keyword>
<proteinExistence type="inferred from homology"/>
<dbReference type="SUPFAM" id="SSF63380">
    <property type="entry name" value="Riboflavin synthase domain-like"/>
    <property type="match status" value="1"/>
</dbReference>
<dbReference type="Pfam" id="PF00175">
    <property type="entry name" value="NAD_binding_1"/>
    <property type="match status" value="1"/>
</dbReference>
<dbReference type="InterPro" id="IPR012292">
    <property type="entry name" value="Globin/Proto"/>
</dbReference>
<comment type="catalytic activity">
    <reaction evidence="9">
        <text>2 nitric oxide + NADH + 2 O2 = 2 nitrate + NAD(+) + H(+)</text>
        <dbReference type="Rhea" id="RHEA:19469"/>
        <dbReference type="ChEBI" id="CHEBI:15378"/>
        <dbReference type="ChEBI" id="CHEBI:15379"/>
        <dbReference type="ChEBI" id="CHEBI:16480"/>
        <dbReference type="ChEBI" id="CHEBI:17632"/>
        <dbReference type="ChEBI" id="CHEBI:57540"/>
        <dbReference type="ChEBI" id="CHEBI:57945"/>
        <dbReference type="EC" id="1.14.12.17"/>
    </reaction>
</comment>
<evidence type="ECO:0000313" key="15">
    <source>
        <dbReference type="Proteomes" id="UP000807371"/>
    </source>
</evidence>
<evidence type="ECO:0000259" key="12">
    <source>
        <dbReference type="PROSITE" id="PS01033"/>
    </source>
</evidence>
<comment type="caution">
    <text evidence="14">The sequence shown here is derived from an EMBL/GenBank/DDBJ whole genome shotgun (WGS) entry which is preliminary data.</text>
</comment>
<feature type="domain" description="Globin" evidence="12">
    <location>
        <begin position="271"/>
        <end position="405"/>
    </location>
</feature>
<evidence type="ECO:0000256" key="9">
    <source>
        <dbReference type="ARBA" id="ARBA00048649"/>
    </source>
</evidence>
<dbReference type="InterPro" id="IPR017938">
    <property type="entry name" value="Riboflavin_synthase-like_b-brl"/>
</dbReference>
<comment type="similarity">
    <text evidence="3">In the C-terminal section; belongs to the flavoprotein pyridine nucleotide cytochrome reductase family.</text>
</comment>
<dbReference type="InterPro" id="IPR001433">
    <property type="entry name" value="OxRdtase_FAD/NAD-bd"/>
</dbReference>
<keyword evidence="7" id="KW-0411">Iron-sulfur</keyword>
<dbReference type="SUPFAM" id="SSF46458">
    <property type="entry name" value="Globin-like"/>
    <property type="match status" value="1"/>
</dbReference>
<evidence type="ECO:0000256" key="1">
    <source>
        <dbReference type="ARBA" id="ARBA00001970"/>
    </source>
</evidence>
<feature type="compositionally biased region" description="Low complexity" evidence="11">
    <location>
        <begin position="260"/>
        <end position="271"/>
    </location>
</feature>
<keyword evidence="6" id="KW-0521">NADP</keyword>
<name>A0ABS0NL17_9ACTN</name>
<dbReference type="InterPro" id="IPR039261">
    <property type="entry name" value="FNR_nucleotide-bd"/>
</dbReference>
<keyword evidence="5" id="KW-0408">Iron</keyword>
<dbReference type="EC" id="1.14.12.17" evidence="4"/>
<dbReference type="PRINTS" id="PR00410">
    <property type="entry name" value="PHEHYDRXLASE"/>
</dbReference>
<evidence type="ECO:0000256" key="2">
    <source>
        <dbReference type="ARBA" id="ARBA00001974"/>
    </source>
</evidence>
<feature type="compositionally biased region" description="Low complexity" evidence="11">
    <location>
        <begin position="37"/>
        <end position="50"/>
    </location>
</feature>
<comment type="catalytic activity">
    <reaction evidence="10">
        <text>2 nitric oxide + NADPH + 2 O2 = 2 nitrate + NADP(+) + H(+)</text>
        <dbReference type="Rhea" id="RHEA:19465"/>
        <dbReference type="ChEBI" id="CHEBI:15378"/>
        <dbReference type="ChEBI" id="CHEBI:15379"/>
        <dbReference type="ChEBI" id="CHEBI:16480"/>
        <dbReference type="ChEBI" id="CHEBI:17632"/>
        <dbReference type="ChEBI" id="CHEBI:57783"/>
        <dbReference type="ChEBI" id="CHEBI:58349"/>
        <dbReference type="EC" id="1.14.12.17"/>
    </reaction>
</comment>
<evidence type="ECO:0000256" key="4">
    <source>
        <dbReference type="ARBA" id="ARBA00012229"/>
    </source>
</evidence>
<dbReference type="InterPro" id="IPR000971">
    <property type="entry name" value="Globin"/>
</dbReference>
<dbReference type="InterPro" id="IPR017927">
    <property type="entry name" value="FAD-bd_FR_type"/>
</dbReference>
<feature type="compositionally biased region" description="Low complexity" evidence="11">
    <location>
        <begin position="234"/>
        <end position="245"/>
    </location>
</feature>
<dbReference type="Gene3D" id="1.10.490.10">
    <property type="entry name" value="Globins"/>
    <property type="match status" value="1"/>
</dbReference>
<gene>
    <name evidence="14" type="ORF">IHE55_14360</name>
</gene>
<evidence type="ECO:0000256" key="10">
    <source>
        <dbReference type="ARBA" id="ARBA00049433"/>
    </source>
</evidence>
<comment type="cofactor">
    <cofactor evidence="1">
        <name>heme b</name>
        <dbReference type="ChEBI" id="CHEBI:60344"/>
    </cofactor>
</comment>
<reference evidence="14 15" key="1">
    <citation type="submission" date="2020-09" db="EMBL/GenBank/DDBJ databases">
        <title>Biosynthesis of the nuclear factor of activated T cells inhibitor NFAT-133 and its congeners in Streptomyces pactum.</title>
        <authorList>
            <person name="Zhou W."/>
            <person name="Posri P."/>
            <person name="Abugrain M.E."/>
            <person name="Weisberg A.J."/>
            <person name="Chang J.H."/>
            <person name="Mahmud T."/>
        </authorList>
    </citation>
    <scope>NUCLEOTIDE SEQUENCE [LARGE SCALE GENOMIC DNA]</scope>
    <source>
        <strain evidence="14 15">ATCC 27456</strain>
    </source>
</reference>
<feature type="compositionally biased region" description="Gly residues" evidence="11">
    <location>
        <begin position="10"/>
        <end position="20"/>
    </location>
</feature>
<protein>
    <recommendedName>
        <fullName evidence="4">nitric oxide dioxygenase</fullName>
        <ecNumber evidence="4">1.14.12.17</ecNumber>
    </recommendedName>
</protein>
<evidence type="ECO:0000313" key="14">
    <source>
        <dbReference type="EMBL" id="MBH5335903.1"/>
    </source>
</evidence>
<keyword evidence="5" id="KW-0001">2Fe-2S</keyword>
<dbReference type="Pfam" id="PF00042">
    <property type="entry name" value="Globin"/>
    <property type="match status" value="1"/>
</dbReference>
<dbReference type="CDD" id="cd06187">
    <property type="entry name" value="O2ase_reductase_like"/>
    <property type="match status" value="1"/>
</dbReference>
<evidence type="ECO:0000256" key="11">
    <source>
        <dbReference type="SAM" id="MobiDB-lite"/>
    </source>
</evidence>
<dbReference type="EMBL" id="JACYXC010000001">
    <property type="protein sequence ID" value="MBH5335903.1"/>
    <property type="molecule type" value="Genomic_DNA"/>
</dbReference>
<evidence type="ECO:0000256" key="5">
    <source>
        <dbReference type="ARBA" id="ARBA00022714"/>
    </source>
</evidence>
<evidence type="ECO:0000256" key="8">
    <source>
        <dbReference type="ARBA" id="ARBA00023027"/>
    </source>
</evidence>
<keyword evidence="15" id="KW-1185">Reference proteome</keyword>
<feature type="compositionally biased region" description="Low complexity" evidence="11">
    <location>
        <begin position="107"/>
        <end position="117"/>
    </location>
</feature>